<dbReference type="EMBL" id="FMXE01000018">
    <property type="protein sequence ID" value="SDA83172.1"/>
    <property type="molecule type" value="Genomic_DNA"/>
</dbReference>
<dbReference type="Pfam" id="PF10543">
    <property type="entry name" value="ORF6N"/>
    <property type="match status" value="1"/>
</dbReference>
<feature type="domain" description="KilA-N DNA-binding" evidence="1">
    <location>
        <begin position="6"/>
        <end position="53"/>
    </location>
</feature>
<dbReference type="RefSeq" id="WP_092730660.1">
    <property type="nucleotide sequence ID" value="NZ_FMXE01000018.1"/>
</dbReference>
<dbReference type="OrthoDB" id="9816206at2"/>
<evidence type="ECO:0000313" key="2">
    <source>
        <dbReference type="EMBL" id="SDA83172.1"/>
    </source>
</evidence>
<keyword evidence="3" id="KW-1185">Reference proteome</keyword>
<evidence type="ECO:0000313" key="3">
    <source>
        <dbReference type="Proteomes" id="UP000198756"/>
    </source>
</evidence>
<name>A0A1G5YLJ4_9BACT</name>
<sequence>MISNAQNLSELFGVEIKRFNELVKRSKKQFPKSFIFQLSQSELDNLRSHFATANIDSLIVTPWN</sequence>
<accession>A0A1G5YLJ4</accession>
<reference evidence="3" key="1">
    <citation type="submission" date="2016-10" db="EMBL/GenBank/DDBJ databases">
        <authorList>
            <person name="Varghese N."/>
            <person name="Submissions S."/>
        </authorList>
    </citation>
    <scope>NUCLEOTIDE SEQUENCE [LARGE SCALE GENOMIC DNA]</scope>
    <source>
        <strain evidence="3">DSM 22703</strain>
    </source>
</reference>
<dbReference type="Proteomes" id="UP000198756">
    <property type="component" value="Unassembled WGS sequence"/>
</dbReference>
<dbReference type="InterPro" id="IPR018873">
    <property type="entry name" value="KilA-N_DNA-bd_domain"/>
</dbReference>
<proteinExistence type="predicted"/>
<organism evidence="2 3">
    <name type="scientific">Algoriphagus alkaliphilus</name>
    <dbReference type="NCBI Taxonomy" id="279824"/>
    <lineage>
        <taxon>Bacteria</taxon>
        <taxon>Pseudomonadati</taxon>
        <taxon>Bacteroidota</taxon>
        <taxon>Cytophagia</taxon>
        <taxon>Cytophagales</taxon>
        <taxon>Cyclobacteriaceae</taxon>
        <taxon>Algoriphagus</taxon>
    </lineage>
</organism>
<dbReference type="STRING" id="279824.SAMN03080617_02621"/>
<evidence type="ECO:0000259" key="1">
    <source>
        <dbReference type="Pfam" id="PF10543"/>
    </source>
</evidence>
<dbReference type="AlphaFoldDB" id="A0A1G5YLJ4"/>
<protein>
    <submittedName>
        <fullName evidence="2">ORF6N domain-containing protein</fullName>
    </submittedName>
</protein>
<gene>
    <name evidence="2" type="ORF">SAMN03080617_02621</name>
</gene>